<evidence type="ECO:0000256" key="5">
    <source>
        <dbReference type="ARBA" id="ARBA00023077"/>
    </source>
</evidence>
<gene>
    <name evidence="12" type="ORF">C5749_02520</name>
</gene>
<keyword evidence="13" id="KW-1185">Reference proteome</keyword>
<dbReference type="AlphaFoldDB" id="A0A2S9JSJ1"/>
<dbReference type="Gene3D" id="2.60.40.1120">
    <property type="entry name" value="Carboxypeptidase-like, regulatory domain"/>
    <property type="match status" value="1"/>
</dbReference>
<keyword evidence="7 8" id="KW-0998">Cell outer membrane</keyword>
<evidence type="ECO:0000256" key="4">
    <source>
        <dbReference type="ARBA" id="ARBA00022692"/>
    </source>
</evidence>
<dbReference type="Gene3D" id="2.170.130.10">
    <property type="entry name" value="TonB-dependent receptor, plug domain"/>
    <property type="match status" value="1"/>
</dbReference>
<keyword evidence="6 8" id="KW-0472">Membrane</keyword>
<accession>A0A2S9JSJ1</accession>
<dbReference type="SUPFAM" id="SSF49464">
    <property type="entry name" value="Carboxypeptidase regulatory domain-like"/>
    <property type="match status" value="1"/>
</dbReference>
<dbReference type="InterPro" id="IPR039426">
    <property type="entry name" value="TonB-dep_rcpt-like"/>
</dbReference>
<evidence type="ECO:0000256" key="1">
    <source>
        <dbReference type="ARBA" id="ARBA00004571"/>
    </source>
</evidence>
<organism evidence="12 13">
    <name type="scientific">Sphingobacterium gobiense</name>
    <dbReference type="NCBI Taxonomy" id="1382456"/>
    <lineage>
        <taxon>Bacteria</taxon>
        <taxon>Pseudomonadati</taxon>
        <taxon>Bacteroidota</taxon>
        <taxon>Sphingobacteriia</taxon>
        <taxon>Sphingobacteriales</taxon>
        <taxon>Sphingobacteriaceae</taxon>
        <taxon>Sphingobacterium</taxon>
    </lineage>
</organism>
<evidence type="ECO:0000256" key="7">
    <source>
        <dbReference type="ARBA" id="ARBA00023237"/>
    </source>
</evidence>
<evidence type="ECO:0000313" key="12">
    <source>
        <dbReference type="EMBL" id="PRD56168.1"/>
    </source>
</evidence>
<dbReference type="Gene3D" id="2.40.170.20">
    <property type="entry name" value="TonB-dependent receptor, beta-barrel domain"/>
    <property type="match status" value="1"/>
</dbReference>
<reference evidence="12 13" key="1">
    <citation type="submission" date="2018-02" db="EMBL/GenBank/DDBJ databases">
        <title>The draft genome of Sphingobacterium gobiense H7.</title>
        <authorList>
            <person name="Li L."/>
            <person name="Liu L."/>
            <person name="Zhang X."/>
            <person name="Wang T."/>
            <person name="Liang L."/>
        </authorList>
    </citation>
    <scope>NUCLEOTIDE SEQUENCE [LARGE SCALE GENOMIC DNA]</scope>
    <source>
        <strain evidence="12 13">ACCC 05757</strain>
    </source>
</reference>
<evidence type="ECO:0000256" key="9">
    <source>
        <dbReference type="RuleBase" id="RU003357"/>
    </source>
</evidence>
<dbReference type="Proteomes" id="UP000238642">
    <property type="component" value="Unassembled WGS sequence"/>
</dbReference>
<dbReference type="NCBIfam" id="TIGR04057">
    <property type="entry name" value="SusC_RagA_signa"/>
    <property type="match status" value="1"/>
</dbReference>
<keyword evidence="3 8" id="KW-1134">Transmembrane beta strand</keyword>
<evidence type="ECO:0000256" key="8">
    <source>
        <dbReference type="PROSITE-ProRule" id="PRU01360"/>
    </source>
</evidence>
<comment type="caution">
    <text evidence="12">The sequence shown here is derived from an EMBL/GenBank/DDBJ whole genome shotgun (WGS) entry which is preliminary data.</text>
</comment>
<dbReference type="InterPro" id="IPR036942">
    <property type="entry name" value="Beta-barrel_TonB_sf"/>
</dbReference>
<name>A0A2S9JSJ1_9SPHI</name>
<evidence type="ECO:0000313" key="13">
    <source>
        <dbReference type="Proteomes" id="UP000238642"/>
    </source>
</evidence>
<dbReference type="InterPro" id="IPR037066">
    <property type="entry name" value="Plug_dom_sf"/>
</dbReference>
<proteinExistence type="inferred from homology"/>
<sequence>MRLFMKNNIILYGTLLFFWMSFGLQGLAQTTLRGRVLDASGNGLPNVTVTNTSTGRNLVATGSKGEFSVAIRGNTTLLFSLVGYTDKRVSVKSTETSLTVTLEFADASIEEVVVTRGYVQRPKETSTGASTIITGRDIQDIPVPVESLLQGRVPGLNVQVNTGAPGFRGTTQIRGLSTLSMTGEGDATALMPTSPLFVIDGVPLDADRASEFGFDQQGPGISPLSMIPPEDIESIEILRDAQATSLYGSLAAYGVIIINTKRGNSEIPRITYINNTYFKTPPQLRETLGGNLERRLKLQQIYGNAFSQADIDRIQSIPHLTDSLNAYYNNSTDWQSLYFRTTLNHSHNLMFDGGNRVLNYKANFGYSNDEGIIRNTGFTRYTANLRMDYSPDTKLRFTGQVFAQLGKRNRGDGIGVLQTGVAAGGLSSTLLPPPSFYLASSEYMSSISTRNSNNARVIRPYIEGAYEIIRGLRLTSALSYEFTSNTEDTFTPAAANNQFSSVSARQERSTQLYSRNSLNYSKTFDDTHSIFINLFNEIRNITRQETLIRQERTPNDFFEGPLGYDGYFSRGGGILPGFKDERALSFALSTSYDYKRRYILDLSYRMDGSSANGFGNLYTRNPAVGLRWNIHHEEWGQELSWLNEGSIRASWGVNVMPNSTLERIYGRYDIFGNYNQQPGLGIDFNQIPNPDLRPTTSMQYNLGVNMMLFNNKVDFVYDTYYKKVDNMYFEEHLNTSTGFSRLASNDAAIANYGHELAINIRPLRQGGNFNWIFSVNGAFNRDILLKLPQHYGGQFVRWERDGDNRGQHVVFRVGTSTLSNYLLMNDGVYSRDQDVPIDPVTGLRMISQGGAYFEAGDPIWVDQNGDYRIDENDFVRTGNSQPLITGGMNNTFTYKNVSLNVFISYTAKRTILNKALAERMSLMANPFGTGDDNKVVVPLDQYNMWQQPGDVAKFPYPYAYTRSNSVQPFRIDQTLWAESGSYLKVNNIVLSYTFDRNLMKRYGLERLRVYGSLDNVVTFSPYSGPNPENVSSLGRDVSNGYPVPRTYNLGINLSF</sequence>
<dbReference type="GO" id="GO:0009279">
    <property type="term" value="C:cell outer membrane"/>
    <property type="evidence" value="ECO:0007669"/>
    <property type="project" value="UniProtKB-SubCell"/>
</dbReference>
<feature type="domain" description="TonB-dependent receptor plug" evidence="11">
    <location>
        <begin position="123"/>
        <end position="255"/>
    </location>
</feature>
<dbReference type="NCBIfam" id="TIGR04056">
    <property type="entry name" value="OMP_RagA_SusC"/>
    <property type="match status" value="1"/>
</dbReference>
<keyword evidence="5 9" id="KW-0798">TonB box</keyword>
<dbReference type="InterPro" id="IPR023997">
    <property type="entry name" value="TonB-dep_OMP_SusC/RagA_CS"/>
</dbReference>
<dbReference type="InterPro" id="IPR012910">
    <property type="entry name" value="Plug_dom"/>
</dbReference>
<comment type="subcellular location">
    <subcellularLocation>
        <location evidence="1 8">Cell outer membrane</location>
        <topology evidence="1 8">Multi-pass membrane protein</topology>
    </subcellularLocation>
</comment>
<evidence type="ECO:0000259" key="10">
    <source>
        <dbReference type="Pfam" id="PF00593"/>
    </source>
</evidence>
<dbReference type="Pfam" id="PF13715">
    <property type="entry name" value="CarbopepD_reg_2"/>
    <property type="match status" value="1"/>
</dbReference>
<dbReference type="InterPro" id="IPR023996">
    <property type="entry name" value="TonB-dep_OMP_SusC/RagA"/>
</dbReference>
<evidence type="ECO:0000256" key="2">
    <source>
        <dbReference type="ARBA" id="ARBA00022448"/>
    </source>
</evidence>
<keyword evidence="2 8" id="KW-0813">Transport</keyword>
<protein>
    <submittedName>
        <fullName evidence="12">SusC/RagA family TonB-linked outer membrane protein</fullName>
    </submittedName>
</protein>
<comment type="similarity">
    <text evidence="8 9">Belongs to the TonB-dependent receptor family.</text>
</comment>
<evidence type="ECO:0000256" key="3">
    <source>
        <dbReference type="ARBA" id="ARBA00022452"/>
    </source>
</evidence>
<dbReference type="PROSITE" id="PS52016">
    <property type="entry name" value="TONB_DEPENDENT_REC_3"/>
    <property type="match status" value="1"/>
</dbReference>
<dbReference type="Pfam" id="PF00593">
    <property type="entry name" value="TonB_dep_Rec_b-barrel"/>
    <property type="match status" value="1"/>
</dbReference>
<evidence type="ECO:0000256" key="6">
    <source>
        <dbReference type="ARBA" id="ARBA00023136"/>
    </source>
</evidence>
<evidence type="ECO:0000259" key="11">
    <source>
        <dbReference type="Pfam" id="PF07715"/>
    </source>
</evidence>
<dbReference type="OrthoDB" id="9768177at2"/>
<dbReference type="InterPro" id="IPR000531">
    <property type="entry name" value="Beta-barrel_TonB"/>
</dbReference>
<keyword evidence="4 8" id="KW-0812">Transmembrane</keyword>
<dbReference type="Pfam" id="PF07715">
    <property type="entry name" value="Plug"/>
    <property type="match status" value="1"/>
</dbReference>
<feature type="domain" description="TonB-dependent receptor-like beta-barrel" evidence="10">
    <location>
        <begin position="514"/>
        <end position="801"/>
    </location>
</feature>
<dbReference type="EMBL" id="PVBS01000001">
    <property type="protein sequence ID" value="PRD56168.1"/>
    <property type="molecule type" value="Genomic_DNA"/>
</dbReference>
<dbReference type="InterPro" id="IPR008969">
    <property type="entry name" value="CarboxyPept-like_regulatory"/>
</dbReference>
<dbReference type="SUPFAM" id="SSF56935">
    <property type="entry name" value="Porins"/>
    <property type="match status" value="1"/>
</dbReference>